<dbReference type="InterPro" id="IPR028071">
    <property type="entry name" value="Macro-like_dom"/>
</dbReference>
<evidence type="ECO:0000313" key="2">
    <source>
        <dbReference type="EMBL" id="KAF9473502.1"/>
    </source>
</evidence>
<comment type="caution">
    <text evidence="2">The sequence shown here is derived from an EMBL/GenBank/DDBJ whole genome shotgun (WGS) entry which is preliminary data.</text>
</comment>
<accession>A0A9P5YQD8</accession>
<dbReference type="EMBL" id="MU155437">
    <property type="protein sequence ID" value="KAF9473502.1"/>
    <property type="molecule type" value="Genomic_DNA"/>
</dbReference>
<dbReference type="PROSITE" id="PS51154">
    <property type="entry name" value="MACRO"/>
    <property type="match status" value="1"/>
</dbReference>
<feature type="domain" description="Macro" evidence="1">
    <location>
        <begin position="26"/>
        <end position="237"/>
    </location>
</feature>
<name>A0A9P5YQD8_9AGAR</name>
<dbReference type="OrthoDB" id="6082470at2759"/>
<evidence type="ECO:0000259" key="1">
    <source>
        <dbReference type="PROSITE" id="PS51154"/>
    </source>
</evidence>
<dbReference type="Gene3D" id="3.40.220.10">
    <property type="entry name" value="Leucine Aminopeptidase, subunit E, domain 1"/>
    <property type="match status" value="1"/>
</dbReference>
<dbReference type="InterPro" id="IPR002589">
    <property type="entry name" value="Macro_dom"/>
</dbReference>
<sequence length="237" mass="26182">MAGDAVFTLLDLSTPLTEAWGRAITQHITEAYRDNFSVVRSILADVAPPHDKFDCIVSPANSYGRLDGGFDYFLAEALSPDDIDAPTHVAQAELYRRWKGFAPPGSRTLVPLKGSVCENNVHDCAYIALCPTMRVPEGVNWNREIVYNCVWSLLISLDHHNKVVEASGEGTKISRVLMPGLATGVGGVPPERCAQQTALAIRDFIDACANEEKWSSLKWESAIAYAEDCRRTYRDIH</sequence>
<organism evidence="2 3">
    <name type="scientific">Pholiota conissans</name>
    <dbReference type="NCBI Taxonomy" id="109636"/>
    <lineage>
        <taxon>Eukaryota</taxon>
        <taxon>Fungi</taxon>
        <taxon>Dikarya</taxon>
        <taxon>Basidiomycota</taxon>
        <taxon>Agaricomycotina</taxon>
        <taxon>Agaricomycetes</taxon>
        <taxon>Agaricomycetidae</taxon>
        <taxon>Agaricales</taxon>
        <taxon>Agaricineae</taxon>
        <taxon>Strophariaceae</taxon>
        <taxon>Pholiota</taxon>
    </lineage>
</organism>
<proteinExistence type="predicted"/>
<dbReference type="SUPFAM" id="SSF52949">
    <property type="entry name" value="Macro domain-like"/>
    <property type="match status" value="1"/>
</dbReference>
<dbReference type="AlphaFoldDB" id="A0A9P5YQD8"/>
<evidence type="ECO:0000313" key="3">
    <source>
        <dbReference type="Proteomes" id="UP000807469"/>
    </source>
</evidence>
<protein>
    <submittedName>
        <fullName evidence="2">Macro domain-like protein</fullName>
    </submittedName>
</protein>
<keyword evidence="3" id="KW-1185">Reference proteome</keyword>
<dbReference type="Pfam" id="PF14519">
    <property type="entry name" value="Macro_2"/>
    <property type="match status" value="1"/>
</dbReference>
<gene>
    <name evidence="2" type="ORF">BDN70DRAFT_915595</name>
</gene>
<dbReference type="InterPro" id="IPR043472">
    <property type="entry name" value="Macro_dom-like"/>
</dbReference>
<dbReference type="Proteomes" id="UP000807469">
    <property type="component" value="Unassembled WGS sequence"/>
</dbReference>
<reference evidence="2" key="1">
    <citation type="submission" date="2020-11" db="EMBL/GenBank/DDBJ databases">
        <authorList>
            <consortium name="DOE Joint Genome Institute"/>
            <person name="Ahrendt S."/>
            <person name="Riley R."/>
            <person name="Andreopoulos W."/>
            <person name="Labutti K."/>
            <person name="Pangilinan J."/>
            <person name="Ruiz-Duenas F.J."/>
            <person name="Barrasa J.M."/>
            <person name="Sanchez-Garcia M."/>
            <person name="Camarero S."/>
            <person name="Miyauchi S."/>
            <person name="Serrano A."/>
            <person name="Linde D."/>
            <person name="Babiker R."/>
            <person name="Drula E."/>
            <person name="Ayuso-Fernandez I."/>
            <person name="Pacheco R."/>
            <person name="Padilla G."/>
            <person name="Ferreira P."/>
            <person name="Barriuso J."/>
            <person name="Kellner H."/>
            <person name="Castanera R."/>
            <person name="Alfaro M."/>
            <person name="Ramirez L."/>
            <person name="Pisabarro A.G."/>
            <person name="Kuo A."/>
            <person name="Tritt A."/>
            <person name="Lipzen A."/>
            <person name="He G."/>
            <person name="Yan M."/>
            <person name="Ng V."/>
            <person name="Cullen D."/>
            <person name="Martin F."/>
            <person name="Rosso M.-N."/>
            <person name="Henrissat B."/>
            <person name="Hibbett D."/>
            <person name="Martinez A.T."/>
            <person name="Grigoriev I.V."/>
        </authorList>
    </citation>
    <scope>NUCLEOTIDE SEQUENCE</scope>
    <source>
        <strain evidence="2">CIRM-BRFM 674</strain>
    </source>
</reference>